<evidence type="ECO:0000256" key="4">
    <source>
        <dbReference type="ARBA" id="ARBA00022989"/>
    </source>
</evidence>
<evidence type="ECO:0000259" key="7">
    <source>
        <dbReference type="Pfam" id="PF02687"/>
    </source>
</evidence>
<evidence type="ECO:0000313" key="8">
    <source>
        <dbReference type="EMBL" id="BCJ27371.1"/>
    </source>
</evidence>
<organism evidence="8 9">
    <name type="scientific">Actinocatenispora sera</name>
    <dbReference type="NCBI Taxonomy" id="390989"/>
    <lineage>
        <taxon>Bacteria</taxon>
        <taxon>Bacillati</taxon>
        <taxon>Actinomycetota</taxon>
        <taxon>Actinomycetes</taxon>
        <taxon>Micromonosporales</taxon>
        <taxon>Micromonosporaceae</taxon>
        <taxon>Actinocatenispora</taxon>
    </lineage>
</organism>
<dbReference type="PANTHER" id="PTHR30287:SF1">
    <property type="entry name" value="INNER MEMBRANE PROTEIN"/>
    <property type="match status" value="1"/>
</dbReference>
<dbReference type="InterPro" id="IPR003838">
    <property type="entry name" value="ABC3_permease_C"/>
</dbReference>
<feature type="domain" description="ABC3 transporter permease C-terminal" evidence="7">
    <location>
        <begin position="716"/>
        <end position="826"/>
    </location>
</feature>
<dbReference type="InterPro" id="IPR038766">
    <property type="entry name" value="Membrane_comp_ABC_pdt"/>
</dbReference>
<sequence length="833" mass="83549">MRTLAIASVRHRLGGFVGSLLAVLLTVGLLTVSGLLMFSALTAGPGPDRFAAATAVVAKQRSVTLRTVTHKKDKTKVKSKTKPLTGAAVLPAGLARRLAGTAGVARTVADTAFPVDLTVAGRPVRGPHGSAVVAHGWSSAALTPYRLRAGTAPARGGAVLDASFGARPGDRVTVATKTGTHRLRVTGIAAPAGTDALANQGAVFVADGAVATLSGLAGPTAVAVLAAPGVSAGTLARRLDHRVPDGLSVFTGDERIAADLPGATTSYVGAVSVFGIMLGVTGFTAVFVLVGAISLVARRRLRELALLRTVGATPAQLRRLLGIETALVGLLAGIPGAVGGALAADVVAQRFRDAGVVPAQFPVRTNAGVLLAAVVAGVAISVLSGALAARRATTIAPTEALRETVTAPTGGTAFRGVVATVSAAGAAAVLAFVPLRSNMGIGMSFVAAALLMCAVAAAGPLLARLLGGVLGAVFGRGGATGRLAAATTRTQARRVAAVALPLALMVAITVTLLGTSTLTGQVAEHQQAQRSSAADWQLAPRAGSGVPVAVAERLGRLPGATGVAATLPSTIMTNEHGKPEHHSAQGLYAAGAPALDLGVTAGRLGSGMAVGADLAAGQGWHVGDQVSIWLPDASTASLRIDAVYQRVAGFGEVVLPAKLVAAHDPRGLVGALYLRGGAGLAATVRHRYPQLTVTGAQRTVAVRGIETQQAAFDALTVILLGFIAISVANTFAIAALGRRREFADLRLAGATARQVHTLAVRETLIAVCLGLLLGCLVTAAVVGAYGLAQDGRWHLVVDPAGYAAVIGGTGLLGLLAGIVPTRLLVRRRALPAA</sequence>
<evidence type="ECO:0000256" key="3">
    <source>
        <dbReference type="ARBA" id="ARBA00022692"/>
    </source>
</evidence>
<keyword evidence="5 6" id="KW-0472">Membrane</keyword>
<dbReference type="PANTHER" id="PTHR30287">
    <property type="entry name" value="MEMBRANE COMPONENT OF PREDICTED ABC SUPERFAMILY METABOLITE UPTAKE TRANSPORTER"/>
    <property type="match status" value="1"/>
</dbReference>
<feature type="transmembrane region" description="Helical" evidence="6">
    <location>
        <begin position="714"/>
        <end position="736"/>
    </location>
</feature>
<feature type="transmembrane region" description="Helical" evidence="6">
    <location>
        <begin position="495"/>
        <end position="514"/>
    </location>
</feature>
<dbReference type="KEGG" id="aser:Asera_14790"/>
<comment type="subcellular location">
    <subcellularLocation>
        <location evidence="1">Cell membrane</location>
        <topology evidence="1">Multi-pass membrane protein</topology>
    </subcellularLocation>
</comment>
<dbReference type="EMBL" id="AP023354">
    <property type="protein sequence ID" value="BCJ27371.1"/>
    <property type="molecule type" value="Genomic_DNA"/>
</dbReference>
<evidence type="ECO:0000313" key="9">
    <source>
        <dbReference type="Proteomes" id="UP000680750"/>
    </source>
</evidence>
<keyword evidence="2" id="KW-1003">Cell membrane</keyword>
<evidence type="ECO:0000256" key="1">
    <source>
        <dbReference type="ARBA" id="ARBA00004651"/>
    </source>
</evidence>
<dbReference type="Proteomes" id="UP000680750">
    <property type="component" value="Chromosome"/>
</dbReference>
<name>A0A810KYQ7_9ACTN</name>
<feature type="transmembrane region" description="Helical" evidence="6">
    <location>
        <begin position="368"/>
        <end position="389"/>
    </location>
</feature>
<evidence type="ECO:0000256" key="5">
    <source>
        <dbReference type="ARBA" id="ARBA00023136"/>
    </source>
</evidence>
<gene>
    <name evidence="8" type="ORF">Asera_14790</name>
</gene>
<keyword evidence="9" id="KW-1185">Reference proteome</keyword>
<feature type="transmembrane region" description="Helical" evidence="6">
    <location>
        <begin position="800"/>
        <end position="819"/>
    </location>
</feature>
<accession>A0A810KYQ7</accession>
<dbReference type="RefSeq" id="WP_030447659.1">
    <property type="nucleotide sequence ID" value="NZ_AP023354.1"/>
</dbReference>
<protein>
    <submittedName>
        <fullName evidence="8">ABC transporter permease</fullName>
    </submittedName>
</protein>
<dbReference type="GO" id="GO:0005886">
    <property type="term" value="C:plasma membrane"/>
    <property type="evidence" value="ECO:0007669"/>
    <property type="project" value="UniProtKB-SubCell"/>
</dbReference>
<feature type="domain" description="ABC3 transporter permease C-terminal" evidence="7">
    <location>
        <begin position="276"/>
        <end position="396"/>
    </location>
</feature>
<dbReference type="OrthoDB" id="3223244at2"/>
<feature type="transmembrane region" description="Helical" evidence="6">
    <location>
        <begin position="763"/>
        <end position="788"/>
    </location>
</feature>
<reference evidence="8" key="1">
    <citation type="submission" date="2020-08" db="EMBL/GenBank/DDBJ databases">
        <title>Whole genome shotgun sequence of Actinocatenispora sera NBRC 101916.</title>
        <authorList>
            <person name="Komaki H."/>
            <person name="Tamura T."/>
        </authorList>
    </citation>
    <scope>NUCLEOTIDE SEQUENCE</scope>
    <source>
        <strain evidence="8">NBRC 101916</strain>
    </source>
</reference>
<dbReference type="Pfam" id="PF02687">
    <property type="entry name" value="FtsX"/>
    <property type="match status" value="2"/>
</dbReference>
<feature type="transmembrane region" description="Helical" evidence="6">
    <location>
        <begin position="410"/>
        <end position="433"/>
    </location>
</feature>
<dbReference type="AlphaFoldDB" id="A0A810KYQ7"/>
<keyword evidence="4 6" id="KW-1133">Transmembrane helix</keyword>
<keyword evidence="3 6" id="KW-0812">Transmembrane</keyword>
<feature type="transmembrane region" description="Helical" evidence="6">
    <location>
        <begin position="20"/>
        <end position="41"/>
    </location>
</feature>
<feature type="transmembrane region" description="Helical" evidence="6">
    <location>
        <begin position="326"/>
        <end position="348"/>
    </location>
</feature>
<feature type="transmembrane region" description="Helical" evidence="6">
    <location>
        <begin position="273"/>
        <end position="297"/>
    </location>
</feature>
<feature type="transmembrane region" description="Helical" evidence="6">
    <location>
        <begin position="445"/>
        <end position="474"/>
    </location>
</feature>
<evidence type="ECO:0000256" key="6">
    <source>
        <dbReference type="SAM" id="Phobius"/>
    </source>
</evidence>
<evidence type="ECO:0000256" key="2">
    <source>
        <dbReference type="ARBA" id="ARBA00022475"/>
    </source>
</evidence>
<proteinExistence type="predicted"/>